<dbReference type="EMBL" id="BLXT01007821">
    <property type="protein sequence ID" value="GFO42765.1"/>
    <property type="molecule type" value="Genomic_DNA"/>
</dbReference>
<dbReference type="Proteomes" id="UP000735302">
    <property type="component" value="Unassembled WGS sequence"/>
</dbReference>
<dbReference type="AlphaFoldDB" id="A0AAV4DFH7"/>
<name>A0AAV4DFH7_9GAST</name>
<keyword evidence="1" id="KW-0175">Coiled coil</keyword>
<organism evidence="2 3">
    <name type="scientific">Plakobranchus ocellatus</name>
    <dbReference type="NCBI Taxonomy" id="259542"/>
    <lineage>
        <taxon>Eukaryota</taxon>
        <taxon>Metazoa</taxon>
        <taxon>Spiralia</taxon>
        <taxon>Lophotrochozoa</taxon>
        <taxon>Mollusca</taxon>
        <taxon>Gastropoda</taxon>
        <taxon>Heterobranchia</taxon>
        <taxon>Euthyneura</taxon>
        <taxon>Panpulmonata</taxon>
        <taxon>Sacoglossa</taxon>
        <taxon>Placobranchoidea</taxon>
        <taxon>Plakobranchidae</taxon>
        <taxon>Plakobranchus</taxon>
    </lineage>
</organism>
<accession>A0AAV4DFH7</accession>
<protein>
    <submittedName>
        <fullName evidence="2">Uncharacterized protein</fullName>
    </submittedName>
</protein>
<comment type="caution">
    <text evidence="2">The sequence shown here is derived from an EMBL/GenBank/DDBJ whole genome shotgun (WGS) entry which is preliminary data.</text>
</comment>
<evidence type="ECO:0000256" key="1">
    <source>
        <dbReference type="SAM" id="Coils"/>
    </source>
</evidence>
<keyword evidence="3" id="KW-1185">Reference proteome</keyword>
<sequence length="375" mass="42028">MDIHTESLHALLLLEDTLDQEVERLEEELAWNRRKLVYLQALNCADSDLCSLGLAIERSEGVITTLKHLLRQTYEDRLVHTDKVAFQVQSSRASSSNSSCSLPRIAHSDFHTCHRGHHRHNQCASYEQQHQEKKIWTLFPSFAKITSNGPESNNQKWPFSEKESKVCVRTTQSSCSTKKCSFAKKNSTCSIRRLSYLVKPKTSKVKPSVPKCSYKLRKKSLRDCCSTLTHKGGVHEKVRPSCVPLRACCKTSSQKNLQAGKCFPKKVACKKQPNVTVKGHGLLRGCSMYNTEIKNTICSSEGPEVCFSNIGMNYTHTSTLSFHPSSAETETMAIFPPTGQADPMPWSAVSHTVSQSTDYSCCWEGIFSEINGREG</sequence>
<feature type="coiled-coil region" evidence="1">
    <location>
        <begin position="8"/>
        <end position="35"/>
    </location>
</feature>
<gene>
    <name evidence="2" type="ORF">PoB_006927000</name>
</gene>
<reference evidence="2 3" key="1">
    <citation type="journal article" date="2021" name="Elife">
        <title>Chloroplast acquisition without the gene transfer in kleptoplastic sea slugs, Plakobranchus ocellatus.</title>
        <authorList>
            <person name="Maeda T."/>
            <person name="Takahashi S."/>
            <person name="Yoshida T."/>
            <person name="Shimamura S."/>
            <person name="Takaki Y."/>
            <person name="Nagai Y."/>
            <person name="Toyoda A."/>
            <person name="Suzuki Y."/>
            <person name="Arimoto A."/>
            <person name="Ishii H."/>
            <person name="Satoh N."/>
            <person name="Nishiyama T."/>
            <person name="Hasebe M."/>
            <person name="Maruyama T."/>
            <person name="Minagawa J."/>
            <person name="Obokata J."/>
            <person name="Shigenobu S."/>
        </authorList>
    </citation>
    <scope>NUCLEOTIDE SEQUENCE [LARGE SCALE GENOMIC DNA]</scope>
</reference>
<proteinExistence type="predicted"/>
<evidence type="ECO:0000313" key="2">
    <source>
        <dbReference type="EMBL" id="GFO42765.1"/>
    </source>
</evidence>
<evidence type="ECO:0000313" key="3">
    <source>
        <dbReference type="Proteomes" id="UP000735302"/>
    </source>
</evidence>